<comment type="similarity">
    <text evidence="1">Belongs to the sulfatase family.</text>
</comment>
<dbReference type="PANTHER" id="PTHR42693">
    <property type="entry name" value="ARYLSULFATASE FAMILY MEMBER"/>
    <property type="match status" value="1"/>
</dbReference>
<dbReference type="PANTHER" id="PTHR42693:SF53">
    <property type="entry name" value="ENDO-4-O-SULFATASE"/>
    <property type="match status" value="1"/>
</dbReference>
<feature type="domain" description="Sulfatase N-terminal" evidence="6">
    <location>
        <begin position="43"/>
        <end position="372"/>
    </location>
</feature>
<dbReference type="Gene3D" id="3.30.1120.10">
    <property type="match status" value="1"/>
</dbReference>
<evidence type="ECO:0000256" key="5">
    <source>
        <dbReference type="SAM" id="SignalP"/>
    </source>
</evidence>
<dbReference type="PROSITE" id="PS51318">
    <property type="entry name" value="TAT"/>
    <property type="match status" value="1"/>
</dbReference>
<protein>
    <submittedName>
        <fullName evidence="7">Arylsulfatase</fullName>
    </submittedName>
</protein>
<reference evidence="7 8" key="1">
    <citation type="submission" date="2020-06" db="EMBL/GenBank/DDBJ databases">
        <title>Actinomadura xiongansis sp. nov., isolated from soil of Baiyangdian.</title>
        <authorList>
            <person name="Zhang X."/>
        </authorList>
    </citation>
    <scope>NUCLEOTIDE SEQUENCE [LARGE SCALE GENOMIC DNA]</scope>
    <source>
        <strain evidence="7 8">HBUM206468</strain>
    </source>
</reference>
<keyword evidence="5" id="KW-0732">Signal</keyword>
<name>A0ABR7LUW1_9ACTN</name>
<dbReference type="CDD" id="cd16145">
    <property type="entry name" value="ARS_like"/>
    <property type="match status" value="1"/>
</dbReference>
<evidence type="ECO:0000256" key="1">
    <source>
        <dbReference type="ARBA" id="ARBA00008779"/>
    </source>
</evidence>
<dbReference type="InterPro" id="IPR006311">
    <property type="entry name" value="TAT_signal"/>
</dbReference>
<dbReference type="InterPro" id="IPR050738">
    <property type="entry name" value="Sulfatase"/>
</dbReference>
<keyword evidence="2" id="KW-0479">Metal-binding</keyword>
<accession>A0ABR7LUW1</accession>
<dbReference type="InterPro" id="IPR024607">
    <property type="entry name" value="Sulfatase_CS"/>
</dbReference>
<sequence>MENMTSRRGFLAGATGAAVLAGLAPAAAAQALAGRAPRLGRSPNVVLIVLDDLGWGELGAYGQRVIRTPVLDGLAAEGLRFTQAYANPSCAPTRASLLTGLHIGHSRVKTNDDAGSGLLPEDVTVGETLRSAGYTTAHVGKWGLGPDTGANASHPNSQGFDYFFGYINQRHAHDYWPAYLWRNDQRVAYPENEGADVTYATDLFTQEALDFIDRSKDGPFFLYLGYTTPHAPNEIPSDAPYSDEDWPQGERNHAAQITRTDAEIGRVLTRLDELGLAEDTLVLVTSDNGPHEAGANYDHVGSTLPHDPEFFDSNGPLRGIKFTVYEGGIRVPLIVRFPASLRGADGPAPGSAVRHPVAVWDLLPTLAEVAGAQAPSGLDGVSFVPALTGGKQPGHEYLYWENNRNQAVRFGNWKAVRRGSRPVELYRLNKDVGERTDVAADHPALVREAERLLAGAVTAA</sequence>
<dbReference type="EMBL" id="JABVEC010000020">
    <property type="protein sequence ID" value="MBC6468638.1"/>
    <property type="molecule type" value="Genomic_DNA"/>
</dbReference>
<dbReference type="Pfam" id="PF00884">
    <property type="entry name" value="Sulfatase"/>
    <property type="match status" value="1"/>
</dbReference>
<evidence type="ECO:0000256" key="4">
    <source>
        <dbReference type="ARBA" id="ARBA00022837"/>
    </source>
</evidence>
<dbReference type="Proteomes" id="UP000805614">
    <property type="component" value="Unassembled WGS sequence"/>
</dbReference>
<proteinExistence type="inferred from homology"/>
<feature type="signal peptide" evidence="5">
    <location>
        <begin position="1"/>
        <end position="29"/>
    </location>
</feature>
<feature type="chain" id="PRO_5045872310" evidence="5">
    <location>
        <begin position="30"/>
        <end position="460"/>
    </location>
</feature>
<keyword evidence="4" id="KW-0106">Calcium</keyword>
<evidence type="ECO:0000313" key="8">
    <source>
        <dbReference type="Proteomes" id="UP000805614"/>
    </source>
</evidence>
<keyword evidence="3" id="KW-0378">Hydrolase</keyword>
<organism evidence="7 8">
    <name type="scientific">Actinomadura alba</name>
    <dbReference type="NCBI Taxonomy" id="406431"/>
    <lineage>
        <taxon>Bacteria</taxon>
        <taxon>Bacillati</taxon>
        <taxon>Actinomycetota</taxon>
        <taxon>Actinomycetes</taxon>
        <taxon>Streptosporangiales</taxon>
        <taxon>Thermomonosporaceae</taxon>
        <taxon>Actinomadura</taxon>
    </lineage>
</organism>
<dbReference type="SUPFAM" id="SSF53649">
    <property type="entry name" value="Alkaline phosphatase-like"/>
    <property type="match status" value="1"/>
</dbReference>
<evidence type="ECO:0000259" key="6">
    <source>
        <dbReference type="Pfam" id="PF00884"/>
    </source>
</evidence>
<dbReference type="Gene3D" id="3.40.720.10">
    <property type="entry name" value="Alkaline Phosphatase, subunit A"/>
    <property type="match status" value="1"/>
</dbReference>
<evidence type="ECO:0000313" key="7">
    <source>
        <dbReference type="EMBL" id="MBC6468638.1"/>
    </source>
</evidence>
<evidence type="ECO:0000256" key="3">
    <source>
        <dbReference type="ARBA" id="ARBA00022801"/>
    </source>
</evidence>
<evidence type="ECO:0000256" key="2">
    <source>
        <dbReference type="ARBA" id="ARBA00022723"/>
    </source>
</evidence>
<dbReference type="PROSITE" id="PS00523">
    <property type="entry name" value="SULFATASE_1"/>
    <property type="match status" value="1"/>
</dbReference>
<dbReference type="RefSeq" id="WP_187245685.1">
    <property type="nucleotide sequence ID" value="NZ_BAAAOK010000001.1"/>
</dbReference>
<dbReference type="InterPro" id="IPR000917">
    <property type="entry name" value="Sulfatase_N"/>
</dbReference>
<comment type="caution">
    <text evidence="7">The sequence shown here is derived from an EMBL/GenBank/DDBJ whole genome shotgun (WGS) entry which is preliminary data.</text>
</comment>
<gene>
    <name evidence="7" type="ORF">HKK74_24530</name>
</gene>
<dbReference type="InterPro" id="IPR017850">
    <property type="entry name" value="Alkaline_phosphatase_core_sf"/>
</dbReference>
<keyword evidence="8" id="KW-1185">Reference proteome</keyword>